<evidence type="ECO:0000256" key="4">
    <source>
        <dbReference type="ARBA" id="ARBA00023315"/>
    </source>
</evidence>
<dbReference type="Proteomes" id="UP000094463">
    <property type="component" value="Chromosome"/>
</dbReference>
<dbReference type="NCBIfam" id="TIGR01930">
    <property type="entry name" value="AcCoA-C-Actrans"/>
    <property type="match status" value="1"/>
</dbReference>
<feature type="domain" description="Thiolase C-terminal" evidence="9">
    <location>
        <begin position="293"/>
        <end position="414"/>
    </location>
</feature>
<dbReference type="Pfam" id="PF00108">
    <property type="entry name" value="Thiolase_N"/>
    <property type="match status" value="1"/>
</dbReference>
<evidence type="ECO:0000256" key="5">
    <source>
        <dbReference type="ARBA" id="ARBA00024073"/>
    </source>
</evidence>
<gene>
    <name evidence="10" type="primary">fadA</name>
    <name evidence="10" type="ORF">BBEV_0608</name>
</gene>
<evidence type="ECO:0000256" key="3">
    <source>
        <dbReference type="ARBA" id="ARBA00022679"/>
    </source>
</evidence>
<dbReference type="CDD" id="cd00751">
    <property type="entry name" value="thiolase"/>
    <property type="match status" value="1"/>
</dbReference>
<dbReference type="InterPro" id="IPR020613">
    <property type="entry name" value="Thiolase_CS"/>
</dbReference>
<organism evidence="10 11">
    <name type="scientific">Salisediminibacterium beveridgei</name>
    <dbReference type="NCBI Taxonomy" id="632773"/>
    <lineage>
        <taxon>Bacteria</taxon>
        <taxon>Bacillati</taxon>
        <taxon>Bacillota</taxon>
        <taxon>Bacilli</taxon>
        <taxon>Bacillales</taxon>
        <taxon>Bacillaceae</taxon>
        <taxon>Salisediminibacterium</taxon>
    </lineage>
</organism>
<dbReference type="SUPFAM" id="SSF53901">
    <property type="entry name" value="Thiolase-like"/>
    <property type="match status" value="2"/>
</dbReference>
<feature type="domain" description="Thiolase N-terminal" evidence="8">
    <location>
        <begin position="28"/>
        <end position="285"/>
    </location>
</feature>
<dbReference type="InterPro" id="IPR050215">
    <property type="entry name" value="Thiolase-like_sf_Thiolase"/>
</dbReference>
<evidence type="ECO:0000259" key="9">
    <source>
        <dbReference type="Pfam" id="PF02803"/>
    </source>
</evidence>
<dbReference type="PATRIC" id="fig|632773.3.peg.653"/>
<dbReference type="AlphaFoldDB" id="A0A1D7QSN4"/>
<evidence type="ECO:0000256" key="2">
    <source>
        <dbReference type="ARBA" id="ARBA00010982"/>
    </source>
</evidence>
<dbReference type="GO" id="GO:0006635">
    <property type="term" value="P:fatty acid beta-oxidation"/>
    <property type="evidence" value="ECO:0007669"/>
    <property type="project" value="TreeGrafter"/>
</dbReference>
<protein>
    <recommendedName>
        <fullName evidence="5">acetyl-CoA C-acyltransferase</fullName>
        <ecNumber evidence="5">2.3.1.16</ecNumber>
    </recommendedName>
</protein>
<dbReference type="PANTHER" id="PTHR43853">
    <property type="entry name" value="3-KETOACYL-COA THIOLASE, PEROXISOMAL"/>
    <property type="match status" value="1"/>
</dbReference>
<reference evidence="10 11" key="1">
    <citation type="submission" date="2015-08" db="EMBL/GenBank/DDBJ databases">
        <title>The complete genome sequence of Bacillus beveridgei MLTeJB.</title>
        <authorList>
            <person name="Hanson T.E."/>
            <person name="Mesa C."/>
            <person name="Basesman S.M."/>
            <person name="Oremland R.S."/>
        </authorList>
    </citation>
    <scope>NUCLEOTIDE SEQUENCE [LARGE SCALE GENOMIC DNA]</scope>
    <source>
        <strain evidence="10 11">MLTeJB</strain>
    </source>
</reference>
<dbReference type="PANTHER" id="PTHR43853:SF21">
    <property type="entry name" value="STEROID 3-KETOACYL-COA THIOLASE"/>
    <property type="match status" value="1"/>
</dbReference>
<evidence type="ECO:0000256" key="6">
    <source>
        <dbReference type="PIRSR" id="PIRSR000429-1"/>
    </source>
</evidence>
<evidence type="ECO:0000313" key="10">
    <source>
        <dbReference type="EMBL" id="AOM82001.1"/>
    </source>
</evidence>
<dbReference type="InterPro" id="IPR020616">
    <property type="entry name" value="Thiolase_N"/>
</dbReference>
<dbReference type="PROSITE" id="PS00099">
    <property type="entry name" value="THIOLASE_3"/>
    <property type="match status" value="1"/>
</dbReference>
<evidence type="ECO:0000256" key="1">
    <source>
        <dbReference type="ARBA" id="ARBA00005189"/>
    </source>
</evidence>
<dbReference type="InterPro" id="IPR020615">
    <property type="entry name" value="Thiolase_acyl_enz_int_AS"/>
</dbReference>
<dbReference type="InterPro" id="IPR002155">
    <property type="entry name" value="Thiolase"/>
</dbReference>
<proteinExistence type="inferred from homology"/>
<feature type="active site" description="Proton acceptor" evidence="6">
    <location>
        <position position="402"/>
    </location>
</feature>
<dbReference type="NCBIfam" id="NF005805">
    <property type="entry name" value="PRK07661.1"/>
    <property type="match status" value="1"/>
</dbReference>
<keyword evidence="3 7" id="KW-0808">Transferase</keyword>
<dbReference type="GO" id="GO:0003988">
    <property type="term" value="F:acetyl-CoA C-acyltransferase activity"/>
    <property type="evidence" value="ECO:0007669"/>
    <property type="project" value="UniProtKB-EC"/>
</dbReference>
<dbReference type="Gene3D" id="3.40.47.10">
    <property type="match status" value="1"/>
</dbReference>
<dbReference type="EMBL" id="CP012502">
    <property type="protein sequence ID" value="AOM82001.1"/>
    <property type="molecule type" value="Genomic_DNA"/>
</dbReference>
<name>A0A1D7QSN4_9BACI</name>
<evidence type="ECO:0000256" key="7">
    <source>
        <dbReference type="RuleBase" id="RU003557"/>
    </source>
</evidence>
<feature type="active site" description="Proton acceptor" evidence="6">
    <location>
        <position position="372"/>
    </location>
</feature>
<dbReference type="PIRSF" id="PIRSF000429">
    <property type="entry name" value="Ac-CoA_Ac_transf"/>
    <property type="match status" value="1"/>
</dbReference>
<keyword evidence="4 7" id="KW-0012">Acyltransferase</keyword>
<comment type="pathway">
    <text evidence="1">Lipid metabolism.</text>
</comment>
<dbReference type="GO" id="GO:0010124">
    <property type="term" value="P:phenylacetate catabolic process"/>
    <property type="evidence" value="ECO:0007669"/>
    <property type="project" value="TreeGrafter"/>
</dbReference>
<accession>A0A1D7QSN4</accession>
<dbReference type="InterPro" id="IPR020610">
    <property type="entry name" value="Thiolase_AS"/>
</dbReference>
<dbReference type="KEGG" id="bbev:BBEV_0608"/>
<dbReference type="InterPro" id="IPR016039">
    <property type="entry name" value="Thiolase-like"/>
</dbReference>
<comment type="similarity">
    <text evidence="2 7">Belongs to the thiolase-like superfamily. Thiolase family.</text>
</comment>
<evidence type="ECO:0000313" key="11">
    <source>
        <dbReference type="Proteomes" id="UP000094463"/>
    </source>
</evidence>
<keyword evidence="11" id="KW-1185">Reference proteome</keyword>
<sequence length="416" mass="44102">MSSAHSELKKEGAILLLQKEGNFLKEAVIVSGARTPVGKAKKGTLAHVRPDDLGALTIKETLKRANDFDPSRIDDVIIGCAMPEAEQGMNMARNISAIAGLPEQVPAITINRYCSSGLQSIAYAAERIMLGKASAIIAGGAESMTMIPMGGHVIAPNPTLVENAPEYYMGMGNTAEEVATRYGVTREDQDAFAVESHKRASRAVKEGKFKDEIVPVPVTHRSVDANHKLVEKEVMFDTDEGFREDTSVEALAKLKPAFNQAGGTVTAGNASQMSDGAASVLVMDREEAEKEGLTPMAKFLSYEVAGVAPDVMGIGPVEAIPKAVKAAGLSMDDIGLYELNEAFASQSLQVIRELKLDPEKVNVNGGAIAMGHPLGCTGTKLTLTLLHEMKRRGEKYGVVTMCIGGGMGAAGVFELL</sequence>
<feature type="active site" description="Acyl-thioester intermediate" evidence="6">
    <location>
        <position position="114"/>
    </location>
</feature>
<evidence type="ECO:0000259" key="8">
    <source>
        <dbReference type="Pfam" id="PF00108"/>
    </source>
</evidence>
<dbReference type="InterPro" id="IPR020617">
    <property type="entry name" value="Thiolase_C"/>
</dbReference>
<dbReference type="Pfam" id="PF02803">
    <property type="entry name" value="Thiolase_C"/>
    <property type="match status" value="1"/>
</dbReference>
<dbReference type="FunFam" id="3.40.47.10:FF:000010">
    <property type="entry name" value="Acetyl-CoA acetyltransferase (Thiolase)"/>
    <property type="match status" value="1"/>
</dbReference>
<dbReference type="GO" id="GO:0005737">
    <property type="term" value="C:cytoplasm"/>
    <property type="evidence" value="ECO:0007669"/>
    <property type="project" value="UniProtKB-ARBA"/>
</dbReference>
<dbReference type="PROSITE" id="PS00737">
    <property type="entry name" value="THIOLASE_2"/>
    <property type="match status" value="1"/>
</dbReference>
<dbReference type="EC" id="2.3.1.16" evidence="5"/>
<dbReference type="PROSITE" id="PS00098">
    <property type="entry name" value="THIOLASE_1"/>
    <property type="match status" value="1"/>
</dbReference>
<dbReference type="STRING" id="632773.BBEV_0608"/>